<name>A0A7J3ZLX3_9CREN</name>
<proteinExistence type="predicted"/>
<dbReference type="AlphaFoldDB" id="A0A7J3ZLX3"/>
<reference evidence="1" key="1">
    <citation type="journal article" date="2020" name="mSystems">
        <title>Genome- and Community-Level Interaction Insights into Carbon Utilization and Element Cycling Functions of Hydrothermarchaeota in Hydrothermal Sediment.</title>
        <authorList>
            <person name="Zhou Z."/>
            <person name="Liu Y."/>
            <person name="Xu W."/>
            <person name="Pan J."/>
            <person name="Luo Z.H."/>
            <person name="Li M."/>
        </authorList>
    </citation>
    <scope>NUCLEOTIDE SEQUENCE [LARGE SCALE GENOMIC DNA]</scope>
    <source>
        <strain evidence="1">SpSt-1116</strain>
    </source>
</reference>
<gene>
    <name evidence="1" type="ORF">ENM78_06560</name>
</gene>
<dbReference type="Pfam" id="PF10015">
    <property type="entry name" value="ThermoDBP-RP_arch"/>
    <property type="match status" value="1"/>
</dbReference>
<protein>
    <submittedName>
        <fullName evidence="1">DUF2258 domain-containing protein</fullName>
    </submittedName>
</protein>
<dbReference type="InterPro" id="IPR017140">
    <property type="entry name" value="ThermoDBP-RPs_arc"/>
</dbReference>
<dbReference type="EMBL" id="DRZC01000083">
    <property type="protein sequence ID" value="HHQ81091.1"/>
    <property type="molecule type" value="Genomic_DNA"/>
</dbReference>
<organism evidence="1">
    <name type="scientific">Fervidicoccus fontis</name>
    <dbReference type="NCBI Taxonomy" id="683846"/>
    <lineage>
        <taxon>Archaea</taxon>
        <taxon>Thermoproteota</taxon>
        <taxon>Thermoprotei</taxon>
        <taxon>Fervidicoccales</taxon>
        <taxon>Fervidicoccaceae</taxon>
        <taxon>Fervidicoccus</taxon>
    </lineage>
</organism>
<accession>A0A7J3ZLX3</accession>
<sequence>MHLPPENRLSTGFVIAGAYADKIRRTLFAQAKQLNVEPQEVVRSTAELNRVLFEILVNRLGVDKGDVVRIRVDYEVKDGKIHWNYDSLQIEAFRRISDEEATKKVREVVSRVGEILTSQATAREREFIGEEAKAPAGMLGEIGVREAKLLGENVLGEKVVALKDDRGKTIGVIVVNTIGGEAILDAIVIKPGGEPVRIVAKHSGSPEELEDLSKLNRILEEGEARGVSKEVARRILEEKLEGLI</sequence>
<evidence type="ECO:0000313" key="1">
    <source>
        <dbReference type="EMBL" id="HHQ81091.1"/>
    </source>
</evidence>
<comment type="caution">
    <text evidence="1">The sequence shown here is derived from an EMBL/GenBank/DDBJ whole genome shotgun (WGS) entry which is preliminary data.</text>
</comment>